<dbReference type="Proteomes" id="UP001602245">
    <property type="component" value="Unassembled WGS sequence"/>
</dbReference>
<reference evidence="3 4" key="1">
    <citation type="submission" date="2024-10" db="EMBL/GenBank/DDBJ databases">
        <title>The Natural Products Discovery Center: Release of the First 8490 Sequenced Strains for Exploring Actinobacteria Biosynthetic Diversity.</title>
        <authorList>
            <person name="Kalkreuter E."/>
            <person name="Kautsar S.A."/>
            <person name="Yang D."/>
            <person name="Bader C.D."/>
            <person name="Teijaro C.N."/>
            <person name="Fluegel L."/>
            <person name="Davis C.M."/>
            <person name="Simpson J.R."/>
            <person name="Lauterbach L."/>
            <person name="Steele A.D."/>
            <person name="Gui C."/>
            <person name="Meng S."/>
            <person name="Li G."/>
            <person name="Viehrig K."/>
            <person name="Ye F."/>
            <person name="Su P."/>
            <person name="Kiefer A.F."/>
            <person name="Nichols A."/>
            <person name="Cepeda A.J."/>
            <person name="Yan W."/>
            <person name="Fan B."/>
            <person name="Jiang Y."/>
            <person name="Adhikari A."/>
            <person name="Zheng C.-J."/>
            <person name="Schuster L."/>
            <person name="Cowan T.M."/>
            <person name="Smanski M.J."/>
            <person name="Chevrette M.G."/>
            <person name="De Carvalho L.P.S."/>
            <person name="Shen B."/>
        </authorList>
    </citation>
    <scope>NUCLEOTIDE SEQUENCE [LARGE SCALE GENOMIC DNA]</scope>
    <source>
        <strain evidence="3 4">NPDC000087</strain>
    </source>
</reference>
<evidence type="ECO:0000313" key="3">
    <source>
        <dbReference type="EMBL" id="MFF5287855.1"/>
    </source>
</evidence>
<evidence type="ECO:0000256" key="2">
    <source>
        <dbReference type="SAM" id="Phobius"/>
    </source>
</evidence>
<organism evidence="3 4">
    <name type="scientific">Paractinoplanes globisporus</name>
    <dbReference type="NCBI Taxonomy" id="113565"/>
    <lineage>
        <taxon>Bacteria</taxon>
        <taxon>Bacillati</taxon>
        <taxon>Actinomycetota</taxon>
        <taxon>Actinomycetes</taxon>
        <taxon>Micromonosporales</taxon>
        <taxon>Micromonosporaceae</taxon>
        <taxon>Paractinoplanes</taxon>
    </lineage>
</organism>
<feature type="region of interest" description="Disordered" evidence="1">
    <location>
        <begin position="70"/>
        <end position="99"/>
    </location>
</feature>
<gene>
    <name evidence="3" type="ORF">ACFY35_00355</name>
</gene>
<keyword evidence="2" id="KW-0812">Transmembrane</keyword>
<keyword evidence="2" id="KW-0472">Membrane</keyword>
<accession>A0ABW6W3G0</accession>
<evidence type="ECO:0000313" key="4">
    <source>
        <dbReference type="Proteomes" id="UP001602245"/>
    </source>
</evidence>
<name>A0ABW6W3G0_9ACTN</name>
<evidence type="ECO:0000256" key="1">
    <source>
        <dbReference type="SAM" id="MobiDB-lite"/>
    </source>
</evidence>
<proteinExistence type="predicted"/>
<comment type="caution">
    <text evidence="3">The sequence shown here is derived from an EMBL/GenBank/DDBJ whole genome shotgun (WGS) entry which is preliminary data.</text>
</comment>
<dbReference type="EMBL" id="JBIAZU010000001">
    <property type="protein sequence ID" value="MFF5287855.1"/>
    <property type="molecule type" value="Genomic_DNA"/>
</dbReference>
<feature type="transmembrane region" description="Helical" evidence="2">
    <location>
        <begin position="39"/>
        <end position="62"/>
    </location>
</feature>
<protein>
    <submittedName>
        <fullName evidence="3">Uncharacterized protein</fullName>
    </submittedName>
</protein>
<sequence>MSADLDRMFSALRTDTDNAMLPPATELRRTADRRRRRRAVLGLVAVVVAVAGVSAGAGVILADPSPPVPPSLTPVPSISVPSPAPTTGSPSTPDSTGSAVVRPGCDEVQVFPYDGPRPAGPALPAGLMLRATDFGRCFVQTADVPGYPVPDRSQGETAALDLCRAADYPADAKRTAGRLRTFTGGPEVSGYQTVARFRDGGAAELMSQVRARVTGCGHYTLPATPGDWRTSIVASGFAGDESMLVYVGAGPPGTYPGWYYGVARRGDLVTIVASTSDLGGDQARNRELTKQAVRRPGFG</sequence>
<keyword evidence="4" id="KW-1185">Reference proteome</keyword>
<feature type="compositionally biased region" description="Low complexity" evidence="1">
    <location>
        <begin position="74"/>
        <end position="99"/>
    </location>
</feature>
<keyword evidence="2" id="KW-1133">Transmembrane helix</keyword>
<dbReference type="RefSeq" id="WP_020515575.1">
    <property type="nucleotide sequence ID" value="NZ_JBIAZU010000001.1"/>
</dbReference>